<dbReference type="GO" id="GO:0004252">
    <property type="term" value="F:serine-type endopeptidase activity"/>
    <property type="evidence" value="ECO:0007669"/>
    <property type="project" value="InterPro"/>
</dbReference>
<evidence type="ECO:0000256" key="5">
    <source>
        <dbReference type="SAM" id="Phobius"/>
    </source>
</evidence>
<evidence type="ECO:0000256" key="4">
    <source>
        <dbReference type="SAM" id="MobiDB-lite"/>
    </source>
</evidence>
<evidence type="ECO:0000256" key="3">
    <source>
        <dbReference type="ARBA" id="ARBA00022801"/>
    </source>
</evidence>
<dbReference type="EMBL" id="DWWO01000012">
    <property type="protein sequence ID" value="HJC33203.1"/>
    <property type="molecule type" value="Genomic_DNA"/>
</dbReference>
<name>A0A9D2NKX2_9FIRM</name>
<organism evidence="7 8">
    <name type="scientific">Candidatus Mediterraneibacter faecipullorum</name>
    <dbReference type="NCBI Taxonomy" id="2838670"/>
    <lineage>
        <taxon>Bacteria</taxon>
        <taxon>Bacillati</taxon>
        <taxon>Bacillota</taxon>
        <taxon>Clostridia</taxon>
        <taxon>Lachnospirales</taxon>
        <taxon>Lachnospiraceae</taxon>
        <taxon>Mediterraneibacter</taxon>
    </lineage>
</organism>
<dbReference type="GO" id="GO:0006508">
    <property type="term" value="P:proteolysis"/>
    <property type="evidence" value="ECO:0007669"/>
    <property type="project" value="UniProtKB-KW"/>
</dbReference>
<dbReference type="InterPro" id="IPR009003">
    <property type="entry name" value="Peptidase_S1_PA"/>
</dbReference>
<dbReference type="Gene3D" id="2.40.10.120">
    <property type="match status" value="1"/>
</dbReference>
<gene>
    <name evidence="7" type="ORF">H9758_01255</name>
</gene>
<dbReference type="Pfam" id="PF13180">
    <property type="entry name" value="PDZ_2"/>
    <property type="match status" value="1"/>
</dbReference>
<dbReference type="PRINTS" id="PR00834">
    <property type="entry name" value="PROTEASES2C"/>
</dbReference>
<feature type="region of interest" description="Disordered" evidence="4">
    <location>
        <begin position="80"/>
        <end position="115"/>
    </location>
</feature>
<evidence type="ECO:0000313" key="7">
    <source>
        <dbReference type="EMBL" id="HJC33203.1"/>
    </source>
</evidence>
<evidence type="ECO:0000259" key="6">
    <source>
        <dbReference type="PROSITE" id="PS50106"/>
    </source>
</evidence>
<keyword evidence="2 7" id="KW-0645">Protease</keyword>
<dbReference type="InterPro" id="IPR001478">
    <property type="entry name" value="PDZ"/>
</dbReference>
<keyword evidence="3" id="KW-0378">Hydrolase</keyword>
<evidence type="ECO:0000256" key="2">
    <source>
        <dbReference type="ARBA" id="ARBA00022670"/>
    </source>
</evidence>
<reference evidence="7" key="1">
    <citation type="journal article" date="2021" name="PeerJ">
        <title>Extensive microbial diversity within the chicken gut microbiome revealed by metagenomics and culture.</title>
        <authorList>
            <person name="Gilroy R."/>
            <person name="Ravi A."/>
            <person name="Getino M."/>
            <person name="Pursley I."/>
            <person name="Horton D.L."/>
            <person name="Alikhan N.F."/>
            <person name="Baker D."/>
            <person name="Gharbi K."/>
            <person name="Hall N."/>
            <person name="Watson M."/>
            <person name="Adriaenssens E.M."/>
            <person name="Foster-Nyarko E."/>
            <person name="Jarju S."/>
            <person name="Secka A."/>
            <person name="Antonio M."/>
            <person name="Oren A."/>
            <person name="Chaudhuri R.R."/>
            <person name="La Ragione R."/>
            <person name="Hildebrand F."/>
            <person name="Pallen M.J."/>
        </authorList>
    </citation>
    <scope>NUCLEOTIDE SEQUENCE</scope>
    <source>
        <strain evidence="7">ChiW19-954</strain>
    </source>
</reference>
<dbReference type="Gene3D" id="2.30.42.10">
    <property type="match status" value="1"/>
</dbReference>
<dbReference type="AlphaFoldDB" id="A0A9D2NKX2"/>
<evidence type="ECO:0000256" key="1">
    <source>
        <dbReference type="ARBA" id="ARBA00010541"/>
    </source>
</evidence>
<comment type="caution">
    <text evidence="7">The sequence shown here is derived from an EMBL/GenBank/DDBJ whole genome shotgun (WGS) entry which is preliminary data.</text>
</comment>
<proteinExistence type="inferred from homology"/>
<protein>
    <submittedName>
        <fullName evidence="7">S1C family serine protease</fullName>
    </submittedName>
</protein>
<dbReference type="InterPro" id="IPR036034">
    <property type="entry name" value="PDZ_sf"/>
</dbReference>
<sequence length="438" mass="47060">MPDDKDQIPKPDERPEEKKYSFLQETIKPKPISRQQLVKQLVRIAIYGVILGAFACLGFFALKPWMQDVFRGNLETVSIPEDEDLSGDENLSGDGELSGDENASPEEETVPETTADAESYQQIMDSMNERAQEAGKGIATVRQVSDQTDWDAEMTGIGKSVTGVITADNGQELLILADSSICADASKWAVTFDDGRSYEAALKKQDSNIGLAMFSVPRGNIADSTWNAIKVSVLGNSNLVKQGDIVMALGSMFGYSDGMSYGLISSTDYKTAFFDGECDVLATDIVSETSGTGVLFNIEGEVIGLISQSVWNDNDSNVANAYAISDLKSAIEILANGESVPYIGIYGTTVTKELEEEQGMPSGVYVVDVDPDSPAMEAGIQSGDIICQVGEESVSSIVTYQSAVLQIKAGRQVLVRGMRLGADGYVDVRFTVAVGSKE</sequence>
<dbReference type="Pfam" id="PF13365">
    <property type="entry name" value="Trypsin_2"/>
    <property type="match status" value="1"/>
</dbReference>
<dbReference type="SMART" id="SM00228">
    <property type="entry name" value="PDZ"/>
    <property type="match status" value="1"/>
</dbReference>
<dbReference type="InterPro" id="IPR001940">
    <property type="entry name" value="Peptidase_S1C"/>
</dbReference>
<dbReference type="Proteomes" id="UP000823890">
    <property type="component" value="Unassembled WGS sequence"/>
</dbReference>
<feature type="compositionally biased region" description="Acidic residues" evidence="4">
    <location>
        <begin position="97"/>
        <end position="110"/>
    </location>
</feature>
<dbReference type="PANTHER" id="PTHR22939">
    <property type="entry name" value="SERINE PROTEASE FAMILY S1C HTRA-RELATED"/>
    <property type="match status" value="1"/>
</dbReference>
<keyword evidence="5" id="KW-1133">Transmembrane helix</keyword>
<evidence type="ECO:0000313" key="8">
    <source>
        <dbReference type="Proteomes" id="UP000823890"/>
    </source>
</evidence>
<comment type="similarity">
    <text evidence="1">Belongs to the peptidase S1C family.</text>
</comment>
<keyword evidence="5" id="KW-0472">Membrane</keyword>
<reference evidence="7" key="2">
    <citation type="submission" date="2021-04" db="EMBL/GenBank/DDBJ databases">
        <authorList>
            <person name="Gilroy R."/>
        </authorList>
    </citation>
    <scope>NUCLEOTIDE SEQUENCE</scope>
    <source>
        <strain evidence="7">ChiW19-954</strain>
    </source>
</reference>
<feature type="transmembrane region" description="Helical" evidence="5">
    <location>
        <begin position="44"/>
        <end position="62"/>
    </location>
</feature>
<dbReference type="PANTHER" id="PTHR22939:SF129">
    <property type="entry name" value="SERINE PROTEASE HTRA2, MITOCHONDRIAL"/>
    <property type="match status" value="1"/>
</dbReference>
<feature type="domain" description="PDZ" evidence="6">
    <location>
        <begin position="330"/>
        <end position="408"/>
    </location>
</feature>
<dbReference type="SUPFAM" id="SSF50156">
    <property type="entry name" value="PDZ domain-like"/>
    <property type="match status" value="1"/>
</dbReference>
<accession>A0A9D2NKX2</accession>
<dbReference type="SUPFAM" id="SSF50494">
    <property type="entry name" value="Trypsin-like serine proteases"/>
    <property type="match status" value="1"/>
</dbReference>
<dbReference type="PROSITE" id="PS50106">
    <property type="entry name" value="PDZ"/>
    <property type="match status" value="1"/>
</dbReference>
<keyword evidence="5" id="KW-0812">Transmembrane</keyword>